<dbReference type="GO" id="GO:0042744">
    <property type="term" value="P:hydrogen peroxide catabolic process"/>
    <property type="evidence" value="ECO:0007669"/>
    <property type="project" value="TreeGrafter"/>
</dbReference>
<comment type="caution">
    <text evidence="7">The sequence shown here is derived from an EMBL/GenBank/DDBJ whole genome shotgun (WGS) entry which is preliminary data.</text>
</comment>
<organism evidence="7 8">
    <name type="scientific">Candidatus Sungbacteria bacterium RIFCSPHIGHO2_01_FULL_47_32</name>
    <dbReference type="NCBI Taxonomy" id="1802264"/>
    <lineage>
        <taxon>Bacteria</taxon>
        <taxon>Candidatus Sungiibacteriota</taxon>
    </lineage>
</organism>
<dbReference type="GO" id="GO:0045454">
    <property type="term" value="P:cell redox homeostasis"/>
    <property type="evidence" value="ECO:0007669"/>
    <property type="project" value="TreeGrafter"/>
</dbReference>
<evidence type="ECO:0000256" key="3">
    <source>
        <dbReference type="ARBA" id="ARBA00023002"/>
    </source>
</evidence>
<evidence type="ECO:0000256" key="5">
    <source>
        <dbReference type="PIRSR" id="PIRSR000239-1"/>
    </source>
</evidence>
<evidence type="ECO:0000259" key="6">
    <source>
        <dbReference type="PROSITE" id="PS51352"/>
    </source>
</evidence>
<keyword evidence="1 7" id="KW-0575">Peroxidase</keyword>
<evidence type="ECO:0000313" key="7">
    <source>
        <dbReference type="EMBL" id="OGZ93864.1"/>
    </source>
</evidence>
<dbReference type="EMBL" id="MHQC01000048">
    <property type="protein sequence ID" value="OGZ93864.1"/>
    <property type="molecule type" value="Genomic_DNA"/>
</dbReference>
<evidence type="ECO:0000256" key="1">
    <source>
        <dbReference type="ARBA" id="ARBA00022559"/>
    </source>
</evidence>
<dbReference type="AlphaFoldDB" id="A0A1G2K369"/>
<feature type="active site" description="Cysteine sulfenic acid (-SOH) intermediate; for peroxidase activity" evidence="5">
    <location>
        <position position="47"/>
    </location>
</feature>
<dbReference type="InterPro" id="IPR036249">
    <property type="entry name" value="Thioredoxin-like_sf"/>
</dbReference>
<evidence type="ECO:0000256" key="2">
    <source>
        <dbReference type="ARBA" id="ARBA00022862"/>
    </source>
</evidence>
<dbReference type="PANTHER" id="PTHR10681">
    <property type="entry name" value="THIOREDOXIN PEROXIDASE"/>
    <property type="match status" value="1"/>
</dbReference>
<dbReference type="SUPFAM" id="SSF52833">
    <property type="entry name" value="Thioredoxin-like"/>
    <property type="match status" value="1"/>
</dbReference>
<dbReference type="GO" id="GO:0006979">
    <property type="term" value="P:response to oxidative stress"/>
    <property type="evidence" value="ECO:0007669"/>
    <property type="project" value="TreeGrafter"/>
</dbReference>
<dbReference type="Pfam" id="PF00578">
    <property type="entry name" value="AhpC-TSA"/>
    <property type="match status" value="1"/>
</dbReference>
<sequence length="175" mass="19641">MVKVGQQFPDFTLHGYCGGETRDYTISKYKGRWLVLFFYPLDFTFVCPTEVKGFNDHFDEFQKAKADILGVSVDSVHSHNAWVMHEFGGKLNYPLLSDFNKEITELLGIDTTDSGGLVALRATFIVDPKGILRYMVVSDNNVGRSVSETLRVVKALQTGGLCPVDWKPGEKLLKK</sequence>
<gene>
    <name evidence="7" type="ORF">A2633_00120</name>
</gene>
<dbReference type="GO" id="GO:0008379">
    <property type="term" value="F:thioredoxin peroxidase activity"/>
    <property type="evidence" value="ECO:0007669"/>
    <property type="project" value="TreeGrafter"/>
</dbReference>
<dbReference type="GO" id="GO:0033554">
    <property type="term" value="P:cellular response to stress"/>
    <property type="evidence" value="ECO:0007669"/>
    <property type="project" value="TreeGrafter"/>
</dbReference>
<dbReference type="PANTHER" id="PTHR10681:SF121">
    <property type="entry name" value="ALKYL HYDROPEROXIDE REDUCTASE C"/>
    <property type="match status" value="1"/>
</dbReference>
<keyword evidence="3" id="KW-0560">Oxidoreductase</keyword>
<dbReference type="InterPro" id="IPR013766">
    <property type="entry name" value="Thioredoxin_domain"/>
</dbReference>
<keyword evidence="4" id="KW-0676">Redox-active center</keyword>
<accession>A0A1G2K369</accession>
<dbReference type="CDD" id="cd03015">
    <property type="entry name" value="PRX_Typ2cys"/>
    <property type="match status" value="1"/>
</dbReference>
<dbReference type="GO" id="GO:0005829">
    <property type="term" value="C:cytosol"/>
    <property type="evidence" value="ECO:0007669"/>
    <property type="project" value="TreeGrafter"/>
</dbReference>
<reference evidence="7 8" key="1">
    <citation type="journal article" date="2016" name="Nat. Commun.">
        <title>Thousands of microbial genomes shed light on interconnected biogeochemical processes in an aquifer system.</title>
        <authorList>
            <person name="Anantharaman K."/>
            <person name="Brown C.T."/>
            <person name="Hug L.A."/>
            <person name="Sharon I."/>
            <person name="Castelle C.J."/>
            <person name="Probst A.J."/>
            <person name="Thomas B.C."/>
            <person name="Singh A."/>
            <person name="Wilkins M.J."/>
            <person name="Karaoz U."/>
            <person name="Brodie E.L."/>
            <person name="Williams K.H."/>
            <person name="Hubbard S.S."/>
            <person name="Banfield J.F."/>
        </authorList>
    </citation>
    <scope>NUCLEOTIDE SEQUENCE [LARGE SCALE GENOMIC DNA]</scope>
</reference>
<feature type="domain" description="Thioredoxin" evidence="6">
    <location>
        <begin position="2"/>
        <end position="158"/>
    </location>
</feature>
<proteinExistence type="predicted"/>
<dbReference type="InterPro" id="IPR024706">
    <property type="entry name" value="Peroxiredoxin_AhpC-typ"/>
</dbReference>
<dbReference type="PIRSF" id="PIRSF000239">
    <property type="entry name" value="AHPC"/>
    <property type="match status" value="1"/>
</dbReference>
<keyword evidence="2" id="KW-0049">Antioxidant</keyword>
<evidence type="ECO:0000256" key="4">
    <source>
        <dbReference type="ARBA" id="ARBA00023284"/>
    </source>
</evidence>
<evidence type="ECO:0000313" key="8">
    <source>
        <dbReference type="Proteomes" id="UP000177152"/>
    </source>
</evidence>
<protein>
    <submittedName>
        <fullName evidence="7">Thioredoxin peroxidase</fullName>
    </submittedName>
</protein>
<dbReference type="InterPro" id="IPR000866">
    <property type="entry name" value="AhpC/TSA"/>
</dbReference>
<dbReference type="Proteomes" id="UP000177152">
    <property type="component" value="Unassembled WGS sequence"/>
</dbReference>
<dbReference type="Gene3D" id="3.40.30.10">
    <property type="entry name" value="Glutaredoxin"/>
    <property type="match status" value="1"/>
</dbReference>
<name>A0A1G2K369_9BACT</name>
<dbReference type="InterPro" id="IPR050217">
    <property type="entry name" value="Peroxiredoxin"/>
</dbReference>
<dbReference type="PROSITE" id="PS51352">
    <property type="entry name" value="THIOREDOXIN_2"/>
    <property type="match status" value="1"/>
</dbReference>